<dbReference type="InterPro" id="IPR001173">
    <property type="entry name" value="Glyco_trans_2-like"/>
</dbReference>
<gene>
    <name evidence="6" type="ORF">A8708_27455</name>
</gene>
<evidence type="ECO:0000256" key="3">
    <source>
        <dbReference type="ARBA" id="ARBA00022676"/>
    </source>
</evidence>
<dbReference type="GO" id="GO:0016757">
    <property type="term" value="F:glycosyltransferase activity"/>
    <property type="evidence" value="ECO:0007669"/>
    <property type="project" value="UniProtKB-KW"/>
</dbReference>
<dbReference type="InterPro" id="IPR029044">
    <property type="entry name" value="Nucleotide-diphossugar_trans"/>
</dbReference>
<evidence type="ECO:0000313" key="7">
    <source>
        <dbReference type="Proteomes" id="UP000078454"/>
    </source>
</evidence>
<keyword evidence="7" id="KW-1185">Reference proteome</keyword>
<keyword evidence="4" id="KW-0808">Transferase</keyword>
<organism evidence="6 7">
    <name type="scientific">Paenibacillus oryzisoli</name>
    <dbReference type="NCBI Taxonomy" id="1850517"/>
    <lineage>
        <taxon>Bacteria</taxon>
        <taxon>Bacillati</taxon>
        <taxon>Bacillota</taxon>
        <taxon>Bacilli</taxon>
        <taxon>Bacillales</taxon>
        <taxon>Paenibacillaceae</taxon>
        <taxon>Paenibacillus</taxon>
    </lineage>
</organism>
<feature type="domain" description="Glycosyltransferase 2-like" evidence="5">
    <location>
        <begin position="276"/>
        <end position="337"/>
    </location>
</feature>
<dbReference type="Pfam" id="PF00535">
    <property type="entry name" value="Glycos_transf_2"/>
    <property type="match status" value="2"/>
</dbReference>
<evidence type="ECO:0000313" key="6">
    <source>
        <dbReference type="EMBL" id="OAS19064.1"/>
    </source>
</evidence>
<keyword evidence="3" id="KW-0328">Glycosyltransferase</keyword>
<dbReference type="PANTHER" id="PTHR43179:SF12">
    <property type="entry name" value="GALACTOFURANOSYLTRANSFERASE GLFT2"/>
    <property type="match status" value="1"/>
</dbReference>
<dbReference type="EMBL" id="LYPB01000060">
    <property type="protein sequence ID" value="OAS19064.1"/>
    <property type="molecule type" value="Genomic_DNA"/>
</dbReference>
<accession>A0A198AC39</accession>
<dbReference type="RefSeq" id="WP_068663955.1">
    <property type="nucleotide sequence ID" value="NZ_LYPB01000060.1"/>
</dbReference>
<dbReference type="PANTHER" id="PTHR43179">
    <property type="entry name" value="RHAMNOSYLTRANSFERASE WBBL"/>
    <property type="match status" value="1"/>
</dbReference>
<evidence type="ECO:0000256" key="4">
    <source>
        <dbReference type="ARBA" id="ARBA00022679"/>
    </source>
</evidence>
<feature type="domain" description="Glycosyltransferase 2-like" evidence="5">
    <location>
        <begin position="4"/>
        <end position="170"/>
    </location>
</feature>
<protein>
    <recommendedName>
        <fullName evidence="5">Glycosyltransferase 2-like domain-containing protein</fullName>
    </recommendedName>
</protein>
<dbReference type="Gene3D" id="3.90.550.10">
    <property type="entry name" value="Spore Coat Polysaccharide Biosynthesis Protein SpsA, Chain A"/>
    <property type="match status" value="2"/>
</dbReference>
<dbReference type="AlphaFoldDB" id="A0A198AC39"/>
<comment type="pathway">
    <text evidence="1">Cell wall biogenesis; cell wall polysaccharide biosynthesis.</text>
</comment>
<evidence type="ECO:0000256" key="1">
    <source>
        <dbReference type="ARBA" id="ARBA00004776"/>
    </source>
</evidence>
<evidence type="ECO:0000256" key="2">
    <source>
        <dbReference type="ARBA" id="ARBA00006739"/>
    </source>
</evidence>
<dbReference type="SUPFAM" id="SSF53448">
    <property type="entry name" value="Nucleotide-diphospho-sugar transferases"/>
    <property type="match status" value="2"/>
</dbReference>
<comment type="similarity">
    <text evidence="2">Belongs to the glycosyltransferase 2 family.</text>
</comment>
<reference evidence="6 7" key="1">
    <citation type="submission" date="2016-05" db="EMBL/GenBank/DDBJ databases">
        <title>Paenibacillus sp. 1ZS3-15 nov., isolated from the rhizosphere soil.</title>
        <authorList>
            <person name="Zhang X.X."/>
            <person name="Zhang J."/>
        </authorList>
    </citation>
    <scope>NUCLEOTIDE SEQUENCE [LARGE SCALE GENOMIC DNA]</scope>
    <source>
        <strain evidence="6 7">1ZS3-15</strain>
    </source>
</reference>
<evidence type="ECO:0000259" key="5">
    <source>
        <dbReference type="Pfam" id="PF00535"/>
    </source>
</evidence>
<comment type="caution">
    <text evidence="6">The sequence shown here is derived from an EMBL/GenBank/DDBJ whole genome shotgun (WGS) entry which is preliminary data.</text>
</comment>
<sequence length="412" mass="46984">MKTSIIILTYNQLPLTHACLLSIRKHTTEPYEIIIVDNGSTDHTVPFLRLFPEIKVISNEVNLGFAKGCNLGLEAATGDYILFLNNDTVVTENWLTNMIRVLEQDHRTGMVGPVTNYVSGYQKIPVTYTDLSQLEEFSQTHRALHAGLTMEARRLVGFCLLTKKRILDEIGGFDERFGLGNYEDDDLCLRVLYAGYKLYIVRDSFIHHVGHATMNQLNGSSLSQLLVTNRDKAAEKWGAEIISLLYRPPVTISFCILVRNLDEQFMMCMKSIDDVADEIILVDAGSAGLTKELVDAYTDKWFITNEIEEWEARNMAFRQASKDYLYWMDSDEMLTERNQRKLRGLKHSLNPMVDAVTMKSYREVDTVNEALGVERLIRLVRRTVPFTVHAQTKEIAVEGTVYHSDVEINKTP</sequence>
<name>A0A198AC39_9BACL</name>
<dbReference type="CDD" id="cd04186">
    <property type="entry name" value="GT_2_like_c"/>
    <property type="match status" value="1"/>
</dbReference>
<proteinExistence type="inferred from homology"/>
<dbReference type="Proteomes" id="UP000078454">
    <property type="component" value="Unassembled WGS sequence"/>
</dbReference>
<dbReference type="STRING" id="1850517.A8708_27455"/>